<sequence>MRIVFIGSVVFSAKALKELIKINADVVGVVTKQESAFNSDFVDLSTIAQEYDIPYLYVKNINSSESIEWMQSLQPDVIFCFGWSNLIKKDVLELSPLGVIGFHPSLLPYNRGRHPLIWAKVLGLTKTGSTFFFMDEGADTGDILSQKEFDIAFDDDAAVLYDKMTETAMKQIVEFHDQLKSNTYKRVKQDTSVGNNWRKRGAKDGAIDFRMETKSICNLVRALTNPYVGAHIDYKEESIKVWSVEPGEYNEFNIEPGKILQIADDKIEIKTGDSSIWLVKHDFNELPQVGSYIQ</sequence>
<keyword evidence="3" id="KW-0808">Transferase</keyword>
<evidence type="ECO:0000259" key="1">
    <source>
        <dbReference type="Pfam" id="PF00551"/>
    </source>
</evidence>
<evidence type="ECO:0000313" key="3">
    <source>
        <dbReference type="EMBL" id="GGB71989.1"/>
    </source>
</evidence>
<feature type="domain" description="Formyl transferase C-terminal" evidence="2">
    <location>
        <begin position="203"/>
        <end position="282"/>
    </location>
</feature>
<dbReference type="InterPro" id="IPR002376">
    <property type="entry name" value="Formyl_transf_N"/>
</dbReference>
<dbReference type="PANTHER" id="PTHR11138:SF5">
    <property type="entry name" value="METHIONYL-TRNA FORMYLTRANSFERASE, MITOCHONDRIAL"/>
    <property type="match status" value="1"/>
</dbReference>
<dbReference type="CDD" id="cd08651">
    <property type="entry name" value="FMT_core_like_4"/>
    <property type="match status" value="1"/>
</dbReference>
<dbReference type="SUPFAM" id="SSF50486">
    <property type="entry name" value="FMT C-terminal domain-like"/>
    <property type="match status" value="1"/>
</dbReference>
<dbReference type="SUPFAM" id="SSF53328">
    <property type="entry name" value="Formyltransferase"/>
    <property type="match status" value="1"/>
</dbReference>
<evidence type="ECO:0000313" key="4">
    <source>
        <dbReference type="Proteomes" id="UP000615760"/>
    </source>
</evidence>
<feature type="domain" description="Formyl transferase N-terminal" evidence="1">
    <location>
        <begin position="1"/>
        <end position="173"/>
    </location>
</feature>
<gene>
    <name evidence="3" type="ORF">GCM10007424_09970</name>
</gene>
<protein>
    <submittedName>
        <fullName evidence="3">Formyl transferase</fullName>
    </submittedName>
</protein>
<organism evidence="3 4">
    <name type="scientific">Flavobacterium suaedae</name>
    <dbReference type="NCBI Taxonomy" id="1767027"/>
    <lineage>
        <taxon>Bacteria</taxon>
        <taxon>Pseudomonadati</taxon>
        <taxon>Bacteroidota</taxon>
        <taxon>Flavobacteriia</taxon>
        <taxon>Flavobacteriales</taxon>
        <taxon>Flavobacteriaceae</taxon>
        <taxon>Flavobacterium</taxon>
    </lineage>
</organism>
<dbReference type="Pfam" id="PF00551">
    <property type="entry name" value="Formyl_trans_N"/>
    <property type="match status" value="1"/>
</dbReference>
<accession>A0ABQ1JLE3</accession>
<dbReference type="Gene3D" id="3.40.50.12230">
    <property type="match status" value="1"/>
</dbReference>
<comment type="caution">
    <text evidence="3">The sequence shown here is derived from an EMBL/GenBank/DDBJ whole genome shotgun (WGS) entry which is preliminary data.</text>
</comment>
<evidence type="ECO:0000259" key="2">
    <source>
        <dbReference type="Pfam" id="PF02911"/>
    </source>
</evidence>
<dbReference type="CDD" id="cd08702">
    <property type="entry name" value="Arna_FMT_C"/>
    <property type="match status" value="1"/>
</dbReference>
<name>A0ABQ1JLE3_9FLAO</name>
<reference evidence="4" key="1">
    <citation type="journal article" date="2019" name="Int. J. Syst. Evol. Microbiol.">
        <title>The Global Catalogue of Microorganisms (GCM) 10K type strain sequencing project: providing services to taxonomists for standard genome sequencing and annotation.</title>
        <authorList>
            <consortium name="The Broad Institute Genomics Platform"/>
            <consortium name="The Broad Institute Genome Sequencing Center for Infectious Disease"/>
            <person name="Wu L."/>
            <person name="Ma J."/>
        </authorList>
    </citation>
    <scope>NUCLEOTIDE SEQUENCE [LARGE SCALE GENOMIC DNA]</scope>
    <source>
        <strain evidence="4">CGMCC 1.15461</strain>
    </source>
</reference>
<dbReference type="InterPro" id="IPR036477">
    <property type="entry name" value="Formyl_transf_N_sf"/>
</dbReference>
<dbReference type="PANTHER" id="PTHR11138">
    <property type="entry name" value="METHIONYL-TRNA FORMYLTRANSFERASE"/>
    <property type="match status" value="1"/>
</dbReference>
<dbReference type="InterPro" id="IPR005793">
    <property type="entry name" value="Formyl_trans_C"/>
</dbReference>
<keyword evidence="4" id="KW-1185">Reference proteome</keyword>
<dbReference type="EMBL" id="BMJE01000002">
    <property type="protein sequence ID" value="GGB71989.1"/>
    <property type="molecule type" value="Genomic_DNA"/>
</dbReference>
<dbReference type="RefSeq" id="WP_188620144.1">
    <property type="nucleotide sequence ID" value="NZ_BMJE01000002.1"/>
</dbReference>
<dbReference type="Pfam" id="PF02911">
    <property type="entry name" value="Formyl_trans_C"/>
    <property type="match status" value="1"/>
</dbReference>
<proteinExistence type="predicted"/>
<dbReference type="InterPro" id="IPR011034">
    <property type="entry name" value="Formyl_transferase-like_C_sf"/>
</dbReference>
<dbReference type="Proteomes" id="UP000615760">
    <property type="component" value="Unassembled WGS sequence"/>
</dbReference>
<dbReference type="GO" id="GO:0016740">
    <property type="term" value="F:transferase activity"/>
    <property type="evidence" value="ECO:0007669"/>
    <property type="project" value="UniProtKB-KW"/>
</dbReference>